<evidence type="ECO:0000313" key="2">
    <source>
        <dbReference type="EMBL" id="KAL3764701.1"/>
    </source>
</evidence>
<dbReference type="AlphaFoldDB" id="A0ABD3MKU9"/>
<evidence type="ECO:0000256" key="1">
    <source>
        <dbReference type="SAM" id="MobiDB-lite"/>
    </source>
</evidence>
<protein>
    <submittedName>
        <fullName evidence="2">Uncharacterized protein</fullName>
    </submittedName>
</protein>
<feature type="compositionally biased region" description="Basic and acidic residues" evidence="1">
    <location>
        <begin position="89"/>
        <end position="107"/>
    </location>
</feature>
<sequence length="121" mass="13384">MDRLADALIVRPSLPAPVAAAVDPILERNVMNQLVSFEVDRVMSVHRGYLRDLARRSRKTGRMLKRLMRDSKDAKRKAKKNKTSAPCAKENDDADKNHRDSDSHSDSSGDSSSSSSSSGEE</sequence>
<dbReference type="EMBL" id="JALLBG020000102">
    <property type="protein sequence ID" value="KAL3764701.1"/>
    <property type="molecule type" value="Genomic_DNA"/>
</dbReference>
<keyword evidence="3" id="KW-1185">Reference proteome</keyword>
<feature type="region of interest" description="Disordered" evidence="1">
    <location>
        <begin position="60"/>
        <end position="121"/>
    </location>
</feature>
<feature type="compositionally biased region" description="Low complexity" evidence="1">
    <location>
        <begin position="108"/>
        <end position="121"/>
    </location>
</feature>
<gene>
    <name evidence="2" type="ORF">ACHAWU_001531</name>
</gene>
<dbReference type="Proteomes" id="UP001530293">
    <property type="component" value="Unassembled WGS sequence"/>
</dbReference>
<accession>A0ABD3MKU9</accession>
<reference evidence="2 3" key="1">
    <citation type="submission" date="2024-10" db="EMBL/GenBank/DDBJ databases">
        <title>Updated reference genomes for cyclostephanoid diatoms.</title>
        <authorList>
            <person name="Roberts W.R."/>
            <person name="Alverson A.J."/>
        </authorList>
    </citation>
    <scope>NUCLEOTIDE SEQUENCE [LARGE SCALE GENOMIC DNA]</scope>
    <source>
        <strain evidence="2 3">AJA232-27</strain>
    </source>
</reference>
<name>A0ABD3MKU9_9STRA</name>
<comment type="caution">
    <text evidence="2">The sequence shown here is derived from an EMBL/GenBank/DDBJ whole genome shotgun (WGS) entry which is preliminary data.</text>
</comment>
<evidence type="ECO:0000313" key="3">
    <source>
        <dbReference type="Proteomes" id="UP001530293"/>
    </source>
</evidence>
<proteinExistence type="predicted"/>
<organism evidence="2 3">
    <name type="scientific">Discostella pseudostelligera</name>
    <dbReference type="NCBI Taxonomy" id="259834"/>
    <lineage>
        <taxon>Eukaryota</taxon>
        <taxon>Sar</taxon>
        <taxon>Stramenopiles</taxon>
        <taxon>Ochrophyta</taxon>
        <taxon>Bacillariophyta</taxon>
        <taxon>Coscinodiscophyceae</taxon>
        <taxon>Thalassiosirophycidae</taxon>
        <taxon>Stephanodiscales</taxon>
        <taxon>Stephanodiscaceae</taxon>
        <taxon>Discostella</taxon>
    </lineage>
</organism>